<sequence>MSTGRWDPWNELLPLREMMDQLFRESMIRPRAAGMVSGIGVPVDIAETDEAYVVMAVIPGARPEDVQIQVSGDTLQLSGEVKEPEVEGTWLVRERRYGAFRRVLTMPGPVRADDAEAEFVNGVLVVRLPKATVSRSRQIPIRSVS</sequence>
<dbReference type="AlphaFoldDB" id="A0A831TDQ7"/>
<protein>
    <submittedName>
        <fullName evidence="4">Hsp20/alpha crystallin family protein</fullName>
    </submittedName>
</protein>
<reference evidence="4" key="1">
    <citation type="journal article" date="2020" name="mSystems">
        <title>Genome- and Community-Level Interaction Insights into Carbon Utilization and Element Cycling Functions of Hydrothermarchaeota in Hydrothermal Sediment.</title>
        <authorList>
            <person name="Zhou Z."/>
            <person name="Liu Y."/>
            <person name="Xu W."/>
            <person name="Pan J."/>
            <person name="Luo Z.H."/>
            <person name="Li M."/>
        </authorList>
    </citation>
    <scope>NUCLEOTIDE SEQUENCE [LARGE SCALE GENOMIC DNA]</scope>
    <source>
        <strain evidence="4">SpSt-210</strain>
    </source>
</reference>
<dbReference type="SUPFAM" id="SSF49764">
    <property type="entry name" value="HSP20-like chaperones"/>
    <property type="match status" value="1"/>
</dbReference>
<accession>A0A831TDQ7</accession>
<evidence type="ECO:0000259" key="3">
    <source>
        <dbReference type="PROSITE" id="PS01031"/>
    </source>
</evidence>
<evidence type="ECO:0000256" key="2">
    <source>
        <dbReference type="RuleBase" id="RU003616"/>
    </source>
</evidence>
<dbReference type="CDD" id="cd06464">
    <property type="entry name" value="ACD_sHsps-like"/>
    <property type="match status" value="1"/>
</dbReference>
<dbReference type="InterPro" id="IPR031107">
    <property type="entry name" value="Small_HSP"/>
</dbReference>
<dbReference type="Pfam" id="PF00011">
    <property type="entry name" value="HSP20"/>
    <property type="match status" value="1"/>
</dbReference>
<dbReference type="EMBL" id="DSIY01000041">
    <property type="protein sequence ID" value="HEG90185.1"/>
    <property type="molecule type" value="Genomic_DNA"/>
</dbReference>
<comment type="similarity">
    <text evidence="1 2">Belongs to the small heat shock protein (HSP20) family.</text>
</comment>
<feature type="domain" description="SHSP" evidence="3">
    <location>
        <begin position="34"/>
        <end position="145"/>
    </location>
</feature>
<evidence type="ECO:0000313" key="4">
    <source>
        <dbReference type="EMBL" id="HEG90185.1"/>
    </source>
</evidence>
<comment type="caution">
    <text evidence="4">The sequence shown here is derived from an EMBL/GenBank/DDBJ whole genome shotgun (WGS) entry which is preliminary data.</text>
</comment>
<name>A0A831TDQ7_9BACT</name>
<dbReference type="InterPro" id="IPR008978">
    <property type="entry name" value="HSP20-like_chaperone"/>
</dbReference>
<dbReference type="Gene3D" id="2.60.40.790">
    <property type="match status" value="1"/>
</dbReference>
<dbReference type="PROSITE" id="PS01031">
    <property type="entry name" value="SHSP"/>
    <property type="match status" value="1"/>
</dbReference>
<dbReference type="PANTHER" id="PTHR11527">
    <property type="entry name" value="HEAT-SHOCK PROTEIN 20 FAMILY MEMBER"/>
    <property type="match status" value="1"/>
</dbReference>
<gene>
    <name evidence="4" type="ORF">ENP34_01875</name>
</gene>
<dbReference type="InterPro" id="IPR002068">
    <property type="entry name" value="A-crystallin/Hsp20_dom"/>
</dbReference>
<proteinExistence type="inferred from homology"/>
<evidence type="ECO:0000256" key="1">
    <source>
        <dbReference type="PROSITE-ProRule" id="PRU00285"/>
    </source>
</evidence>
<organism evidence="4">
    <name type="scientific">Thermorudis peleae</name>
    <dbReference type="NCBI Taxonomy" id="1382356"/>
    <lineage>
        <taxon>Bacteria</taxon>
        <taxon>Pseudomonadati</taxon>
        <taxon>Thermomicrobiota</taxon>
        <taxon>Thermomicrobia</taxon>
        <taxon>Thermomicrobia incertae sedis</taxon>
        <taxon>Thermorudis</taxon>
    </lineage>
</organism>